<dbReference type="Proteomes" id="UP001218188">
    <property type="component" value="Unassembled WGS sequence"/>
</dbReference>
<evidence type="ECO:0000313" key="3">
    <source>
        <dbReference type="Proteomes" id="UP001218188"/>
    </source>
</evidence>
<dbReference type="AlphaFoldDB" id="A0AAD6TEX4"/>
<evidence type="ECO:0000313" key="2">
    <source>
        <dbReference type="EMBL" id="KAJ7045301.1"/>
    </source>
</evidence>
<reference evidence="2" key="1">
    <citation type="submission" date="2023-03" db="EMBL/GenBank/DDBJ databases">
        <title>Massive genome expansion in bonnet fungi (Mycena s.s.) driven by repeated elements and novel gene families across ecological guilds.</title>
        <authorList>
            <consortium name="Lawrence Berkeley National Laboratory"/>
            <person name="Harder C.B."/>
            <person name="Miyauchi S."/>
            <person name="Viragh M."/>
            <person name="Kuo A."/>
            <person name="Thoen E."/>
            <person name="Andreopoulos B."/>
            <person name="Lu D."/>
            <person name="Skrede I."/>
            <person name="Drula E."/>
            <person name="Henrissat B."/>
            <person name="Morin E."/>
            <person name="Kohler A."/>
            <person name="Barry K."/>
            <person name="LaButti K."/>
            <person name="Morin E."/>
            <person name="Salamov A."/>
            <person name="Lipzen A."/>
            <person name="Mereny Z."/>
            <person name="Hegedus B."/>
            <person name="Baldrian P."/>
            <person name="Stursova M."/>
            <person name="Weitz H."/>
            <person name="Taylor A."/>
            <person name="Grigoriev I.V."/>
            <person name="Nagy L.G."/>
            <person name="Martin F."/>
            <person name="Kauserud H."/>
        </authorList>
    </citation>
    <scope>NUCLEOTIDE SEQUENCE</scope>
    <source>
        <strain evidence="2">CBHHK200</strain>
    </source>
</reference>
<name>A0AAD6TEX4_9AGAR</name>
<keyword evidence="1" id="KW-0732">Signal</keyword>
<evidence type="ECO:0000256" key="1">
    <source>
        <dbReference type="SAM" id="SignalP"/>
    </source>
</evidence>
<sequence length="79" mass="8402">MQRFAALLASFLAVAVANPMAAREPSGVHCDIVPFLRCEGGINQQITCGEDWECPGNGLHPIIADPYCAAQCVCEIPCP</sequence>
<proteinExistence type="predicted"/>
<feature type="signal peptide" evidence="1">
    <location>
        <begin position="1"/>
        <end position="17"/>
    </location>
</feature>
<comment type="caution">
    <text evidence="2">The sequence shown here is derived from an EMBL/GenBank/DDBJ whole genome shotgun (WGS) entry which is preliminary data.</text>
</comment>
<gene>
    <name evidence="2" type="ORF">C8F04DRAFT_1388827</name>
</gene>
<feature type="chain" id="PRO_5042027956" evidence="1">
    <location>
        <begin position="18"/>
        <end position="79"/>
    </location>
</feature>
<dbReference type="EMBL" id="JARJCM010000005">
    <property type="protein sequence ID" value="KAJ7045301.1"/>
    <property type="molecule type" value="Genomic_DNA"/>
</dbReference>
<organism evidence="2 3">
    <name type="scientific">Mycena alexandri</name>
    <dbReference type="NCBI Taxonomy" id="1745969"/>
    <lineage>
        <taxon>Eukaryota</taxon>
        <taxon>Fungi</taxon>
        <taxon>Dikarya</taxon>
        <taxon>Basidiomycota</taxon>
        <taxon>Agaricomycotina</taxon>
        <taxon>Agaricomycetes</taxon>
        <taxon>Agaricomycetidae</taxon>
        <taxon>Agaricales</taxon>
        <taxon>Marasmiineae</taxon>
        <taxon>Mycenaceae</taxon>
        <taxon>Mycena</taxon>
    </lineage>
</organism>
<accession>A0AAD6TEX4</accession>
<protein>
    <submittedName>
        <fullName evidence="2">Uncharacterized protein</fullName>
    </submittedName>
</protein>
<keyword evidence="3" id="KW-1185">Reference proteome</keyword>